<dbReference type="SUPFAM" id="SSF52540">
    <property type="entry name" value="P-loop containing nucleoside triphosphate hydrolases"/>
    <property type="match status" value="1"/>
</dbReference>
<keyword evidence="1" id="KW-0547">Nucleotide-binding</keyword>
<dbReference type="InterPro" id="IPR027417">
    <property type="entry name" value="P-loop_NTPase"/>
</dbReference>
<evidence type="ECO:0000256" key="1">
    <source>
        <dbReference type="ARBA" id="ARBA00022741"/>
    </source>
</evidence>
<proteinExistence type="predicted"/>
<evidence type="ECO:0000313" key="5">
    <source>
        <dbReference type="EMBL" id="GIX65500.1"/>
    </source>
</evidence>
<dbReference type="GO" id="GO:0005524">
    <property type="term" value="F:ATP binding"/>
    <property type="evidence" value="ECO:0007669"/>
    <property type="project" value="UniProtKB-KW"/>
</dbReference>
<dbReference type="AlphaFoldDB" id="A0AAV4LZX7"/>
<evidence type="ECO:0000256" key="3">
    <source>
        <dbReference type="SAM" id="SignalP"/>
    </source>
</evidence>
<dbReference type="Proteomes" id="UP001497744">
    <property type="component" value="Unassembled WGS sequence"/>
</dbReference>
<keyword evidence="3" id="KW-0732">Signal</keyword>
<dbReference type="InterPro" id="IPR003959">
    <property type="entry name" value="ATPase_AAA_core"/>
</dbReference>
<dbReference type="InterPro" id="IPR050168">
    <property type="entry name" value="AAA_ATPase_domain"/>
</dbReference>
<dbReference type="Pfam" id="PF00004">
    <property type="entry name" value="AAA"/>
    <property type="match status" value="1"/>
</dbReference>
<accession>A0AAV4LZX7</accession>
<organism evidence="5 6">
    <name type="scientific">Babesia caballi</name>
    <dbReference type="NCBI Taxonomy" id="5871"/>
    <lineage>
        <taxon>Eukaryota</taxon>
        <taxon>Sar</taxon>
        <taxon>Alveolata</taxon>
        <taxon>Apicomplexa</taxon>
        <taxon>Aconoidasida</taxon>
        <taxon>Piroplasmida</taxon>
        <taxon>Babesiidae</taxon>
        <taxon>Babesia</taxon>
    </lineage>
</organism>
<evidence type="ECO:0000259" key="4">
    <source>
        <dbReference type="Pfam" id="PF00004"/>
    </source>
</evidence>
<sequence>MAELFVDLVCLFVSPLLSDPEDELRLRLLGWLVHRYMSQCAPLAVTIRVKGQAFVASRHMQTFYGTLEEVCNLLDIPPSCIAVTHDVREESALPLDSVKNEQPSDGVSIAEYSSAFEESLMKIFEPLLDYQLYYQLYGLTSVEHVLLCGVNSGKRFIRWFRGLQNGASWRGHTFTDRKLAFHLIRIEEILSPYFGESERRLVLLFDSAVSSADDGLTCICIEGIHHFQSDKECLDDLNRRLLATLLLLLDSVSKSDVILPRNRGMANARRPNGSLVVVATSENHPDMLSDALTRPGRLDKTIFVS</sequence>
<feature type="domain" description="ATPase AAA-type core" evidence="4">
    <location>
        <begin position="180"/>
        <end position="304"/>
    </location>
</feature>
<reference evidence="5 6" key="1">
    <citation type="submission" date="2021-06" db="EMBL/GenBank/DDBJ databases">
        <title>Genome sequence of Babesia caballi.</title>
        <authorList>
            <person name="Yamagishi J."/>
            <person name="Kidaka T."/>
            <person name="Ochi A."/>
        </authorList>
    </citation>
    <scope>NUCLEOTIDE SEQUENCE [LARGE SCALE GENOMIC DNA]</scope>
    <source>
        <strain evidence="5">USDA-D6B2</strain>
    </source>
</reference>
<keyword evidence="2" id="KW-0067">ATP-binding</keyword>
<protein>
    <submittedName>
        <fullName evidence="5">ATPase family AAA domain-containing protein At1g05910</fullName>
    </submittedName>
</protein>
<evidence type="ECO:0000256" key="2">
    <source>
        <dbReference type="ARBA" id="ARBA00022840"/>
    </source>
</evidence>
<keyword evidence="6" id="KW-1185">Reference proteome</keyword>
<dbReference type="Gene3D" id="3.40.50.300">
    <property type="entry name" value="P-loop containing nucleotide triphosphate hydrolases"/>
    <property type="match status" value="1"/>
</dbReference>
<gene>
    <name evidence="5" type="ORF">BcabD6B2_49350</name>
</gene>
<dbReference type="GO" id="GO:0016887">
    <property type="term" value="F:ATP hydrolysis activity"/>
    <property type="evidence" value="ECO:0007669"/>
    <property type="project" value="InterPro"/>
</dbReference>
<dbReference type="PANTHER" id="PTHR23077:SF171">
    <property type="entry name" value="NUCLEAR VALOSIN-CONTAINING PROTEIN-LIKE"/>
    <property type="match status" value="1"/>
</dbReference>
<dbReference type="EMBL" id="BPLF01000005">
    <property type="protein sequence ID" value="GIX65500.1"/>
    <property type="molecule type" value="Genomic_DNA"/>
</dbReference>
<name>A0AAV4LZX7_BABCB</name>
<comment type="caution">
    <text evidence="5">The sequence shown here is derived from an EMBL/GenBank/DDBJ whole genome shotgun (WGS) entry which is preliminary data.</text>
</comment>
<dbReference type="PANTHER" id="PTHR23077">
    <property type="entry name" value="AAA-FAMILY ATPASE"/>
    <property type="match status" value="1"/>
</dbReference>
<dbReference type="RefSeq" id="XP_067717569.1">
    <property type="nucleotide sequence ID" value="XM_067861468.1"/>
</dbReference>
<feature type="chain" id="PRO_5043831326" evidence="3">
    <location>
        <begin position="19"/>
        <end position="305"/>
    </location>
</feature>
<dbReference type="GeneID" id="94196981"/>
<feature type="signal peptide" evidence="3">
    <location>
        <begin position="1"/>
        <end position="18"/>
    </location>
</feature>
<evidence type="ECO:0000313" key="6">
    <source>
        <dbReference type="Proteomes" id="UP001497744"/>
    </source>
</evidence>